<protein>
    <submittedName>
        <fullName evidence="1">Uncharacterized protein</fullName>
    </submittedName>
</protein>
<gene>
    <name evidence="1" type="ORF">BV25DRAFT_1995566</name>
</gene>
<organism evidence="1 2">
    <name type="scientific">Artomyces pyxidatus</name>
    <dbReference type="NCBI Taxonomy" id="48021"/>
    <lineage>
        <taxon>Eukaryota</taxon>
        <taxon>Fungi</taxon>
        <taxon>Dikarya</taxon>
        <taxon>Basidiomycota</taxon>
        <taxon>Agaricomycotina</taxon>
        <taxon>Agaricomycetes</taxon>
        <taxon>Russulales</taxon>
        <taxon>Auriscalpiaceae</taxon>
        <taxon>Artomyces</taxon>
    </lineage>
</organism>
<accession>A0ACB8SL47</accession>
<keyword evidence="2" id="KW-1185">Reference proteome</keyword>
<evidence type="ECO:0000313" key="1">
    <source>
        <dbReference type="EMBL" id="KAI0056491.1"/>
    </source>
</evidence>
<reference evidence="1" key="2">
    <citation type="journal article" date="2022" name="New Phytol.">
        <title>Evolutionary transition to the ectomycorrhizal habit in the genomes of a hyperdiverse lineage of mushroom-forming fungi.</title>
        <authorList>
            <person name="Looney B."/>
            <person name="Miyauchi S."/>
            <person name="Morin E."/>
            <person name="Drula E."/>
            <person name="Courty P.E."/>
            <person name="Kohler A."/>
            <person name="Kuo A."/>
            <person name="LaButti K."/>
            <person name="Pangilinan J."/>
            <person name="Lipzen A."/>
            <person name="Riley R."/>
            <person name="Andreopoulos W."/>
            <person name="He G."/>
            <person name="Johnson J."/>
            <person name="Nolan M."/>
            <person name="Tritt A."/>
            <person name="Barry K.W."/>
            <person name="Grigoriev I.V."/>
            <person name="Nagy L.G."/>
            <person name="Hibbett D."/>
            <person name="Henrissat B."/>
            <person name="Matheny P.B."/>
            <person name="Labbe J."/>
            <person name="Martin F.M."/>
        </authorList>
    </citation>
    <scope>NUCLEOTIDE SEQUENCE</scope>
    <source>
        <strain evidence="1">HHB10654</strain>
    </source>
</reference>
<comment type="caution">
    <text evidence="1">The sequence shown here is derived from an EMBL/GenBank/DDBJ whole genome shotgun (WGS) entry which is preliminary data.</text>
</comment>
<sequence>MQPEDSLGKHSGLSSDRNYRSVTASPRLASLYQAYSKHHGSIFDLPITLVQDTPLRDILPPIRRCKNSLLPISKLPLETLVMIFKYIAQGYPPGTGFVYVKYGRKKGFYSRLCWIHVTHVCHQWRQAALEHPELWGLVPFNLGRKWTREMLTRAKAAPLIVKLDELCRRSTFRELTKAHIPRMASIDIDINGNFIYALARALATTPTPILEVLQLSGPGWNGYTLNLLAAPRLRQLYLQGIWFPWTLTPMANLTSVQIYFYAENRLFAERPAPIPGCENLMAFLEQAPGLEILNLAHCIPSRSVDTRVVGLPHLKTLGLGGSTPDVVNLVTHLDVPSSAKVFVACHCYDANGEECLAAIPMIRTRVNETTAHPSSIRKLTVGAYAQGARKSLTVAACSSCVWDLEGYRDLDSGRGSPVFRDEYGLFFERDQYQIAFEIHWANPELREVGPIARQLCQRLPLKDLQTLCHVVGSNQGWTTQDWIDTFRPCREVQSLEMLNVETNLLAQAFRRTECESAGNNVTTDGLLFPKLGTLQLNSPNLRRPAGSPPEIFDEDGVFLGCLRTRKERDVAVRNLELVDCQIDHERVDTYREVVENLKFVVSGRVQQEEEDISDVESLVSIYRAPSN</sequence>
<name>A0ACB8SL47_9AGAM</name>
<proteinExistence type="predicted"/>
<dbReference type="Proteomes" id="UP000814140">
    <property type="component" value="Unassembled WGS sequence"/>
</dbReference>
<dbReference type="EMBL" id="MU277263">
    <property type="protein sequence ID" value="KAI0056491.1"/>
    <property type="molecule type" value="Genomic_DNA"/>
</dbReference>
<reference evidence="1" key="1">
    <citation type="submission" date="2021-03" db="EMBL/GenBank/DDBJ databases">
        <authorList>
            <consortium name="DOE Joint Genome Institute"/>
            <person name="Ahrendt S."/>
            <person name="Looney B.P."/>
            <person name="Miyauchi S."/>
            <person name="Morin E."/>
            <person name="Drula E."/>
            <person name="Courty P.E."/>
            <person name="Chicoki N."/>
            <person name="Fauchery L."/>
            <person name="Kohler A."/>
            <person name="Kuo A."/>
            <person name="Labutti K."/>
            <person name="Pangilinan J."/>
            <person name="Lipzen A."/>
            <person name="Riley R."/>
            <person name="Andreopoulos W."/>
            <person name="He G."/>
            <person name="Johnson J."/>
            <person name="Barry K.W."/>
            <person name="Grigoriev I.V."/>
            <person name="Nagy L."/>
            <person name="Hibbett D."/>
            <person name="Henrissat B."/>
            <person name="Matheny P.B."/>
            <person name="Labbe J."/>
            <person name="Martin F."/>
        </authorList>
    </citation>
    <scope>NUCLEOTIDE SEQUENCE</scope>
    <source>
        <strain evidence="1">HHB10654</strain>
    </source>
</reference>
<evidence type="ECO:0000313" key="2">
    <source>
        <dbReference type="Proteomes" id="UP000814140"/>
    </source>
</evidence>